<evidence type="ECO:0000256" key="3">
    <source>
        <dbReference type="ARBA" id="ARBA00023125"/>
    </source>
</evidence>
<organism evidence="7 8">
    <name type="scientific">Mycolicibacterium porcinum</name>
    <dbReference type="NCBI Taxonomy" id="39693"/>
    <lineage>
        <taxon>Bacteria</taxon>
        <taxon>Bacillati</taxon>
        <taxon>Actinomycetota</taxon>
        <taxon>Actinomycetes</taxon>
        <taxon>Mycobacteriales</taxon>
        <taxon>Mycobacteriaceae</taxon>
        <taxon>Mycolicibacterium</taxon>
    </lineage>
</organism>
<reference evidence="7" key="1">
    <citation type="submission" date="2020-07" db="EMBL/GenBank/DDBJ databases">
        <authorList>
            <person name="Pettersson B.M.F."/>
            <person name="Behra P.R.K."/>
            <person name="Ramesh M."/>
            <person name="Das S."/>
            <person name="Dasgupta S."/>
            <person name="Kirsebom L.A."/>
        </authorList>
    </citation>
    <scope>NUCLEOTIDE SEQUENCE</scope>
    <source>
        <strain evidence="7">DSM 44242</strain>
    </source>
</reference>
<gene>
    <name evidence="7" type="ORF">H5P34_14630</name>
</gene>
<keyword evidence="4" id="KW-0804">Transcription</keyword>
<feature type="DNA-binding region" description="H-T-H motif" evidence="5">
    <location>
        <begin position="58"/>
        <end position="77"/>
    </location>
</feature>
<proteinExistence type="predicted"/>
<dbReference type="GO" id="GO:0003700">
    <property type="term" value="F:DNA-binding transcription factor activity"/>
    <property type="evidence" value="ECO:0007669"/>
    <property type="project" value="TreeGrafter"/>
</dbReference>
<dbReference type="PRINTS" id="PR00455">
    <property type="entry name" value="HTHTETR"/>
</dbReference>
<comment type="caution">
    <text evidence="7">The sequence shown here is derived from an EMBL/GenBank/DDBJ whole genome shotgun (WGS) entry which is preliminary data.</text>
</comment>
<feature type="domain" description="HTH tetR-type" evidence="6">
    <location>
        <begin position="35"/>
        <end position="95"/>
    </location>
</feature>
<sequence length="232" mass="26378">MRQSVACDLIGESERRAEEPVRVREGRVTVQLTEDVRRIAILDAAAQLIAERGYHSVRISDIAAVVGTSTGAVHYYFPGKSDVLTAALRHALDRAFERQSEELKKIDNAHERLLKLIDLQLPRVGPLRDEWSIWMQFWAEATIRPELRPIHNTYYARWHETVVRIVRRGQRQAIFRTDIDPETVAHRLTALTDGVAIQVLTGAPNMTVSAMKEILAQFVHDELIPRNTRSSG</sequence>
<keyword evidence="1" id="KW-0678">Repressor</keyword>
<name>A0AAW5T357_9MYCO</name>
<dbReference type="AlphaFoldDB" id="A0AAW5T357"/>
<dbReference type="PANTHER" id="PTHR30055:SF238">
    <property type="entry name" value="MYCOFACTOCIN BIOSYNTHESIS TRANSCRIPTIONAL REGULATOR MFTR-RELATED"/>
    <property type="match status" value="1"/>
</dbReference>
<dbReference type="InterPro" id="IPR009057">
    <property type="entry name" value="Homeodomain-like_sf"/>
</dbReference>
<dbReference type="InterPro" id="IPR001647">
    <property type="entry name" value="HTH_TetR"/>
</dbReference>
<evidence type="ECO:0000259" key="6">
    <source>
        <dbReference type="PROSITE" id="PS50977"/>
    </source>
</evidence>
<dbReference type="InterPro" id="IPR036271">
    <property type="entry name" value="Tet_transcr_reg_TetR-rel_C_sf"/>
</dbReference>
<keyword evidence="2" id="KW-0805">Transcription regulation</keyword>
<evidence type="ECO:0000256" key="5">
    <source>
        <dbReference type="PROSITE-ProRule" id="PRU00335"/>
    </source>
</evidence>
<dbReference type="Proteomes" id="UP001141659">
    <property type="component" value="Unassembled WGS sequence"/>
</dbReference>
<dbReference type="InterPro" id="IPR050109">
    <property type="entry name" value="HTH-type_TetR-like_transc_reg"/>
</dbReference>
<evidence type="ECO:0000256" key="2">
    <source>
        <dbReference type="ARBA" id="ARBA00023015"/>
    </source>
</evidence>
<evidence type="ECO:0000256" key="1">
    <source>
        <dbReference type="ARBA" id="ARBA00022491"/>
    </source>
</evidence>
<dbReference type="Gene3D" id="1.10.357.10">
    <property type="entry name" value="Tetracycline Repressor, domain 2"/>
    <property type="match status" value="1"/>
</dbReference>
<evidence type="ECO:0000313" key="7">
    <source>
        <dbReference type="EMBL" id="MCV7389290.1"/>
    </source>
</evidence>
<evidence type="ECO:0000313" key="8">
    <source>
        <dbReference type="Proteomes" id="UP001141659"/>
    </source>
</evidence>
<dbReference type="Pfam" id="PF13977">
    <property type="entry name" value="TetR_C_6"/>
    <property type="match status" value="1"/>
</dbReference>
<dbReference type="SUPFAM" id="SSF46689">
    <property type="entry name" value="Homeodomain-like"/>
    <property type="match status" value="1"/>
</dbReference>
<dbReference type="PANTHER" id="PTHR30055">
    <property type="entry name" value="HTH-TYPE TRANSCRIPTIONAL REGULATOR RUTR"/>
    <property type="match status" value="1"/>
</dbReference>
<dbReference type="EMBL" id="JACKVC010000016">
    <property type="protein sequence ID" value="MCV7389290.1"/>
    <property type="molecule type" value="Genomic_DNA"/>
</dbReference>
<dbReference type="Pfam" id="PF00440">
    <property type="entry name" value="TetR_N"/>
    <property type="match status" value="1"/>
</dbReference>
<keyword evidence="3 5" id="KW-0238">DNA-binding</keyword>
<accession>A0AAW5T357</accession>
<dbReference type="GO" id="GO:0000976">
    <property type="term" value="F:transcription cis-regulatory region binding"/>
    <property type="evidence" value="ECO:0007669"/>
    <property type="project" value="TreeGrafter"/>
</dbReference>
<dbReference type="InterPro" id="IPR039538">
    <property type="entry name" value="BetI_C"/>
</dbReference>
<reference evidence="7" key="2">
    <citation type="journal article" date="2022" name="BMC Genomics">
        <title>Comparative genome analysis of mycobacteria focusing on tRNA and non-coding RNA.</title>
        <authorList>
            <person name="Behra P.R.K."/>
            <person name="Pettersson B.M.F."/>
            <person name="Ramesh M."/>
            <person name="Das S."/>
            <person name="Dasgupta S."/>
            <person name="Kirsebom L.A."/>
        </authorList>
    </citation>
    <scope>NUCLEOTIDE SEQUENCE</scope>
    <source>
        <strain evidence="7">DSM 44242</strain>
    </source>
</reference>
<protein>
    <submittedName>
        <fullName evidence="7">TetR family transcriptional regulator</fullName>
    </submittedName>
</protein>
<dbReference type="SUPFAM" id="SSF48498">
    <property type="entry name" value="Tetracyclin repressor-like, C-terminal domain"/>
    <property type="match status" value="1"/>
</dbReference>
<dbReference type="PROSITE" id="PS50977">
    <property type="entry name" value="HTH_TETR_2"/>
    <property type="match status" value="1"/>
</dbReference>
<evidence type="ECO:0000256" key="4">
    <source>
        <dbReference type="ARBA" id="ARBA00023163"/>
    </source>
</evidence>